<organism evidence="1">
    <name type="scientific">Salmonella enterica</name>
    <name type="common">Salmonella choleraesuis</name>
    <dbReference type="NCBI Taxonomy" id="28901"/>
    <lineage>
        <taxon>Bacteria</taxon>
        <taxon>Pseudomonadati</taxon>
        <taxon>Pseudomonadota</taxon>
        <taxon>Gammaproteobacteria</taxon>
        <taxon>Enterobacterales</taxon>
        <taxon>Enterobacteriaceae</taxon>
        <taxon>Salmonella</taxon>
    </lineage>
</organism>
<gene>
    <name evidence="1" type="ORF">ELM44_18215</name>
</gene>
<sequence>MAYILGGTSGFDGLQYGDDLVFSESGFMHSDLLRGHNQNVGRPLKMNGSFCRDAYSCKYPA</sequence>
<reference evidence="1" key="1">
    <citation type="submission" date="2018-12" db="EMBL/GenBank/DDBJ databases">
        <authorList>
            <consortium name="NARMS: The National Antimicrobial Resistance Monitoring System"/>
        </authorList>
    </citation>
    <scope>NUCLEOTIDE SEQUENCE</scope>
    <source>
        <strain evidence="1">FSIS11816501</strain>
    </source>
</reference>
<name>A0A5T3RV10_SALER</name>
<dbReference type="AlphaFoldDB" id="A0A5T3RV10"/>
<proteinExistence type="predicted"/>
<dbReference type="EMBL" id="AACZBS010000012">
    <property type="protein sequence ID" value="EAN7549696.1"/>
    <property type="molecule type" value="Genomic_DNA"/>
</dbReference>
<evidence type="ECO:0000313" key="1">
    <source>
        <dbReference type="EMBL" id="EAN7549696.1"/>
    </source>
</evidence>
<protein>
    <submittedName>
        <fullName evidence="1">Uncharacterized protein</fullName>
    </submittedName>
</protein>
<accession>A0A5T3RV10</accession>
<comment type="caution">
    <text evidence="1">The sequence shown here is derived from an EMBL/GenBank/DDBJ whole genome shotgun (WGS) entry which is preliminary data.</text>
</comment>